<proteinExistence type="predicted"/>
<reference evidence="1" key="1">
    <citation type="submission" date="2024-11" db="EMBL/GenBank/DDBJ databases">
        <title>Description of Massilia orientalis sp. nov., isolated from rhizosphere soil of Ageratina adenophora.</title>
        <authorList>
            <person name="Wang Y."/>
        </authorList>
    </citation>
    <scope>NUCLEOTIDE SEQUENCE</scope>
    <source>
        <strain evidence="1">YIM B02787</strain>
    </source>
</reference>
<dbReference type="EMBL" id="JASNRB020000004">
    <property type="protein sequence ID" value="MFJ1467732.1"/>
    <property type="molecule type" value="Genomic_DNA"/>
</dbReference>
<dbReference type="Proteomes" id="UP001168096">
    <property type="component" value="Unassembled WGS sequence"/>
</dbReference>
<comment type="caution">
    <text evidence="1">The sequence shown here is derived from an EMBL/GenBank/DDBJ whole genome shotgun (WGS) entry which is preliminary data.</text>
</comment>
<keyword evidence="2" id="KW-1185">Reference proteome</keyword>
<protein>
    <submittedName>
        <fullName evidence="1">Uncharacterized protein</fullName>
    </submittedName>
</protein>
<evidence type="ECO:0000313" key="1">
    <source>
        <dbReference type="EMBL" id="MFJ1467732.1"/>
    </source>
</evidence>
<evidence type="ECO:0000313" key="2">
    <source>
        <dbReference type="Proteomes" id="UP001168096"/>
    </source>
</evidence>
<accession>A0ACC7M6V0</accession>
<sequence length="119" mass="13227">MAVPIVYDVLIRQEVEANTPAEAIEFITEELKEKVTAGLHLGFEVIRDDNKFPPKDYSSRETNGFVVFTSEQKHELLAKLKDALEAAGKGNPAPGEELLNTLHRKFDYLANSTLVGVEV</sequence>
<organism evidence="1 2">
    <name type="scientific">Massilia orientalis</name>
    <dbReference type="NCBI Taxonomy" id="3050128"/>
    <lineage>
        <taxon>Bacteria</taxon>
        <taxon>Pseudomonadati</taxon>
        <taxon>Pseudomonadota</taxon>
        <taxon>Betaproteobacteria</taxon>
        <taxon>Burkholderiales</taxon>
        <taxon>Oxalobacteraceae</taxon>
        <taxon>Telluria group</taxon>
        <taxon>Massilia</taxon>
    </lineage>
</organism>
<gene>
    <name evidence="1" type="ORF">QPK29_008425</name>
</gene>
<name>A0ACC7M6V0_9BURK</name>